<protein>
    <submittedName>
        <fullName evidence="1">Uncharacterized protein</fullName>
    </submittedName>
</protein>
<evidence type="ECO:0000313" key="1">
    <source>
        <dbReference type="EMBL" id="PKN02974.1"/>
    </source>
</evidence>
<dbReference type="Proteomes" id="UP000233417">
    <property type="component" value="Unassembled WGS sequence"/>
</dbReference>
<reference evidence="1 2" key="1">
    <citation type="journal article" date="2017" name="ISME J.">
        <title>Potential for microbial H2 and metal transformations associated with novel bacteria and archaea in deep terrestrial subsurface sediments.</title>
        <authorList>
            <person name="Hernsdorf A.W."/>
            <person name="Amano Y."/>
            <person name="Miyakawa K."/>
            <person name="Ise K."/>
            <person name="Suzuki Y."/>
            <person name="Anantharaman K."/>
            <person name="Probst A."/>
            <person name="Burstein D."/>
            <person name="Thomas B.C."/>
            <person name="Banfield J.F."/>
        </authorList>
    </citation>
    <scope>NUCLEOTIDE SEQUENCE [LARGE SCALE GENOMIC DNA]</scope>
    <source>
        <strain evidence="1">HGW-Dojkabacteria-1</strain>
    </source>
</reference>
<evidence type="ECO:0000313" key="2">
    <source>
        <dbReference type="Proteomes" id="UP000233417"/>
    </source>
</evidence>
<organism evidence="1 2">
    <name type="scientific">Candidatus Dojkabacteria bacterium HGW-Dojkabacteria-1</name>
    <dbReference type="NCBI Taxonomy" id="2013761"/>
    <lineage>
        <taxon>Bacteria</taxon>
        <taxon>Candidatus Dojkabacteria</taxon>
    </lineage>
</organism>
<gene>
    <name evidence="1" type="ORF">CVU76_03030</name>
</gene>
<comment type="caution">
    <text evidence="1">The sequence shown here is derived from an EMBL/GenBank/DDBJ whole genome shotgun (WGS) entry which is preliminary data.</text>
</comment>
<name>A0A2N2F432_9BACT</name>
<dbReference type="AlphaFoldDB" id="A0A2N2F432"/>
<dbReference type="EMBL" id="PHAO01000001">
    <property type="protein sequence ID" value="PKN02974.1"/>
    <property type="molecule type" value="Genomic_DNA"/>
</dbReference>
<proteinExistence type="predicted"/>
<accession>A0A2N2F432</accession>
<sequence>MGNSFKRMYPAQAIAIIMVILVVATVLGASLYSRTLKNKEAAINTKDSMMAIEQADSLLDLFVRAEFQFLQDLSVKVQQEGTKEYTSIADIKSILDEYGVDSSILEQQNWCQYHIENNPSSNLKLTIAEAEPTDFVDVRVGSTRVFNLKDNSYTVNPCNMVLQFEARDNAPTIFAIKEIYGNSSDEIAEYQNDGTTDDIKAYCFKPNGDSCSAGDLTGIAAPIGSFNGLEAGKKLTINLNRSRGGYPLYQIRIIPLNLTLGVAHSFPTNPICSAKKFTYMKVNAAVNCYGSFREKQIMVPGVDSLGYSSLFDYTIYNIGTLRPNN</sequence>